<evidence type="ECO:0000256" key="1">
    <source>
        <dbReference type="SAM" id="Phobius"/>
    </source>
</evidence>
<dbReference type="Proteomes" id="UP000215155">
    <property type="component" value="Unassembled WGS sequence"/>
</dbReference>
<protein>
    <recommendedName>
        <fullName evidence="4">Transmembrane protein</fullName>
    </recommendedName>
</protein>
<reference evidence="2 3" key="1">
    <citation type="submission" date="2017-07" db="EMBL/GenBank/DDBJ databases">
        <title>Draft genome sequence of Prevotella copri isolated from the gut of healthy adult Indian.</title>
        <authorList>
            <person name="Das B."/>
            <person name="Bag S."/>
            <person name="Ghosh T.S."/>
        </authorList>
    </citation>
    <scope>NUCLEOTIDE SEQUENCE [LARGE SCALE GENOMIC DNA]</scope>
    <source>
        <strain evidence="2 3">Indica</strain>
    </source>
</reference>
<evidence type="ECO:0000313" key="2">
    <source>
        <dbReference type="EMBL" id="OXL44460.1"/>
    </source>
</evidence>
<evidence type="ECO:0000313" key="3">
    <source>
        <dbReference type="Proteomes" id="UP000215155"/>
    </source>
</evidence>
<gene>
    <name evidence="2" type="ORF">CFT61_06005</name>
</gene>
<evidence type="ECO:0008006" key="4">
    <source>
        <dbReference type="Google" id="ProtNLM"/>
    </source>
</evidence>
<keyword evidence="1" id="KW-0472">Membrane</keyword>
<feature type="transmembrane region" description="Helical" evidence="1">
    <location>
        <begin position="12"/>
        <end position="33"/>
    </location>
</feature>
<feature type="transmembrane region" description="Helical" evidence="1">
    <location>
        <begin position="53"/>
        <end position="72"/>
    </location>
</feature>
<name>A0AA91YXE6_9BACT</name>
<dbReference type="EMBL" id="NMPZ01000007">
    <property type="protein sequence ID" value="OXL44460.1"/>
    <property type="molecule type" value="Genomic_DNA"/>
</dbReference>
<comment type="caution">
    <text evidence="2">The sequence shown here is derived from an EMBL/GenBank/DDBJ whole genome shotgun (WGS) entry which is preliminary data.</text>
</comment>
<dbReference type="AlphaFoldDB" id="A0AA91YXE6"/>
<sequence>MFSSFSLKLSGKLLYLLGIQLQVSLHILSGSLLITHLNQQIASSQQVLAQRSFVLSILAASRCALLLFRYLLRKSCYEQNGIHIIQIHHTYSILVTHVSPHALKGQKLLAQGIALGNYGHKLVALKGQKL</sequence>
<organism evidence="2 3">
    <name type="scientific">Segatella copri</name>
    <dbReference type="NCBI Taxonomy" id="165179"/>
    <lineage>
        <taxon>Bacteria</taxon>
        <taxon>Pseudomonadati</taxon>
        <taxon>Bacteroidota</taxon>
        <taxon>Bacteroidia</taxon>
        <taxon>Bacteroidales</taxon>
        <taxon>Prevotellaceae</taxon>
        <taxon>Segatella</taxon>
    </lineage>
</organism>
<keyword evidence="1" id="KW-1133">Transmembrane helix</keyword>
<keyword evidence="1" id="KW-0812">Transmembrane</keyword>
<proteinExistence type="predicted"/>
<accession>A0AA91YXE6</accession>